<reference evidence="3" key="1">
    <citation type="submission" date="2020-10" db="EMBL/GenBank/DDBJ databases">
        <authorList>
            <person name="Gilroy R."/>
        </authorList>
    </citation>
    <scope>NUCLEOTIDE SEQUENCE</scope>
    <source>
        <strain evidence="3">ChiGjej1B1-22543</strain>
    </source>
</reference>
<dbReference type="EMBL" id="DVMV01000011">
    <property type="protein sequence ID" value="HIU44948.1"/>
    <property type="molecule type" value="Genomic_DNA"/>
</dbReference>
<evidence type="ECO:0000313" key="4">
    <source>
        <dbReference type="Proteomes" id="UP000824070"/>
    </source>
</evidence>
<dbReference type="InterPro" id="IPR001296">
    <property type="entry name" value="Glyco_trans_1"/>
</dbReference>
<dbReference type="PANTHER" id="PTHR45947:SF3">
    <property type="entry name" value="SULFOQUINOVOSYL TRANSFERASE SQD2"/>
    <property type="match status" value="1"/>
</dbReference>
<gene>
    <name evidence="3" type="ORF">IAC52_01480</name>
</gene>
<evidence type="ECO:0000259" key="2">
    <source>
        <dbReference type="Pfam" id="PF13439"/>
    </source>
</evidence>
<proteinExistence type="predicted"/>
<sequence length="389" mass="44106">MVITFICDVLGEENNGTTIATMNVIRSLRAKGHEVRIVCPDEDKKGKPGYYVVPPIWFGPFKHYVQSNGVCLASRKGMDVVKEALQGADIAHFNFCGFMSGKACDIAHEMGIPCTASLHTQAENFTNHLGLENVYAVNLAVYRKLYKSLFSKVDAIHYPSQFIHDLFEKKNHFHSKSYVISNGIQSAFQREDVKRPAEWDGKIVVTYTARYSKEKDHRVLLKAMKYSKHRKDILLVLPGAGPLEHQLRREAKKWCANEPVFGFHSRADMVKILNCTDIYCHVGTVDIEPVSCLEAISVGIAPVLTDSPRSSVSTFAIDKKLNVYNHRSAKDLARHIDYWIEHPEERKQNADAYLGFASRFDFEKSMDAMEHMFEQTIADYKAKKGQPVK</sequence>
<feature type="domain" description="Glycosyl transferase family 1" evidence="1">
    <location>
        <begin position="191"/>
        <end position="348"/>
    </location>
</feature>
<dbReference type="InterPro" id="IPR050194">
    <property type="entry name" value="Glycosyltransferase_grp1"/>
</dbReference>
<name>A0A9D1S364_9FIRM</name>
<organism evidence="3 4">
    <name type="scientific">Candidatus Alloenteromonas pullicola</name>
    <dbReference type="NCBI Taxonomy" id="2840784"/>
    <lineage>
        <taxon>Bacteria</taxon>
        <taxon>Bacillati</taxon>
        <taxon>Bacillota</taxon>
        <taxon>Bacillota incertae sedis</taxon>
        <taxon>Candidatus Alloenteromonas</taxon>
    </lineage>
</organism>
<dbReference type="Pfam" id="PF00534">
    <property type="entry name" value="Glycos_transf_1"/>
    <property type="match status" value="1"/>
</dbReference>
<dbReference type="PANTHER" id="PTHR45947">
    <property type="entry name" value="SULFOQUINOVOSYL TRANSFERASE SQD2"/>
    <property type="match status" value="1"/>
</dbReference>
<evidence type="ECO:0000259" key="1">
    <source>
        <dbReference type="Pfam" id="PF00534"/>
    </source>
</evidence>
<dbReference type="AlphaFoldDB" id="A0A9D1S364"/>
<evidence type="ECO:0000313" key="3">
    <source>
        <dbReference type="EMBL" id="HIU44948.1"/>
    </source>
</evidence>
<dbReference type="Gene3D" id="3.40.50.2000">
    <property type="entry name" value="Glycogen Phosphorylase B"/>
    <property type="match status" value="2"/>
</dbReference>
<dbReference type="SUPFAM" id="SSF53756">
    <property type="entry name" value="UDP-Glycosyltransferase/glycogen phosphorylase"/>
    <property type="match status" value="1"/>
</dbReference>
<dbReference type="InterPro" id="IPR028098">
    <property type="entry name" value="Glyco_trans_4-like_N"/>
</dbReference>
<reference evidence="3" key="2">
    <citation type="journal article" date="2021" name="PeerJ">
        <title>Extensive microbial diversity within the chicken gut microbiome revealed by metagenomics and culture.</title>
        <authorList>
            <person name="Gilroy R."/>
            <person name="Ravi A."/>
            <person name="Getino M."/>
            <person name="Pursley I."/>
            <person name="Horton D.L."/>
            <person name="Alikhan N.F."/>
            <person name="Baker D."/>
            <person name="Gharbi K."/>
            <person name="Hall N."/>
            <person name="Watson M."/>
            <person name="Adriaenssens E.M."/>
            <person name="Foster-Nyarko E."/>
            <person name="Jarju S."/>
            <person name="Secka A."/>
            <person name="Antonio M."/>
            <person name="Oren A."/>
            <person name="Chaudhuri R.R."/>
            <person name="La Ragione R."/>
            <person name="Hildebrand F."/>
            <person name="Pallen M.J."/>
        </authorList>
    </citation>
    <scope>NUCLEOTIDE SEQUENCE</scope>
    <source>
        <strain evidence="3">ChiGjej1B1-22543</strain>
    </source>
</reference>
<feature type="domain" description="Glycosyltransferase subfamily 4-like N-terminal" evidence="2">
    <location>
        <begin position="15"/>
        <end position="185"/>
    </location>
</feature>
<dbReference type="GO" id="GO:0016757">
    <property type="term" value="F:glycosyltransferase activity"/>
    <property type="evidence" value="ECO:0007669"/>
    <property type="project" value="InterPro"/>
</dbReference>
<dbReference type="Pfam" id="PF13439">
    <property type="entry name" value="Glyco_transf_4"/>
    <property type="match status" value="1"/>
</dbReference>
<protein>
    <submittedName>
        <fullName evidence="3">Glycosyltransferase</fullName>
    </submittedName>
</protein>
<comment type="caution">
    <text evidence="3">The sequence shown here is derived from an EMBL/GenBank/DDBJ whole genome shotgun (WGS) entry which is preliminary data.</text>
</comment>
<accession>A0A9D1S364</accession>
<dbReference type="Proteomes" id="UP000824070">
    <property type="component" value="Unassembled WGS sequence"/>
</dbReference>